<dbReference type="EMBL" id="BARS01043478">
    <property type="protein sequence ID" value="GAG39954.1"/>
    <property type="molecule type" value="Genomic_DNA"/>
</dbReference>
<evidence type="ECO:0000256" key="2">
    <source>
        <dbReference type="ARBA" id="ARBA00001946"/>
    </source>
</evidence>
<comment type="cofactor">
    <cofactor evidence="2">
        <name>Mg(2+)</name>
        <dbReference type="ChEBI" id="CHEBI:18420"/>
    </cofactor>
</comment>
<dbReference type="GO" id="GO:0008934">
    <property type="term" value="F:inositol monophosphate 1-phosphatase activity"/>
    <property type="evidence" value="ECO:0007669"/>
    <property type="project" value="InterPro"/>
</dbReference>
<keyword evidence="7" id="KW-0460">Magnesium</keyword>
<gene>
    <name evidence="8" type="ORF">S01H1_65817</name>
</gene>
<proteinExistence type="inferred from homology"/>
<evidence type="ECO:0000256" key="1">
    <source>
        <dbReference type="ARBA" id="ARBA00001033"/>
    </source>
</evidence>
<dbReference type="PRINTS" id="PR00377">
    <property type="entry name" value="IMPHPHTASES"/>
</dbReference>
<dbReference type="InterPro" id="IPR020550">
    <property type="entry name" value="Inositol_monophosphatase_CS"/>
</dbReference>
<dbReference type="CDD" id="cd01639">
    <property type="entry name" value="IMPase"/>
    <property type="match status" value="1"/>
</dbReference>
<evidence type="ECO:0000256" key="3">
    <source>
        <dbReference type="ARBA" id="ARBA00009759"/>
    </source>
</evidence>
<dbReference type="GO" id="GO:0006020">
    <property type="term" value="P:inositol metabolic process"/>
    <property type="evidence" value="ECO:0007669"/>
    <property type="project" value="TreeGrafter"/>
</dbReference>
<comment type="similarity">
    <text evidence="3">Belongs to the inositol monophosphatase superfamily.</text>
</comment>
<dbReference type="InterPro" id="IPR020583">
    <property type="entry name" value="Inositol_monoP_metal-BS"/>
</dbReference>
<dbReference type="Pfam" id="PF00459">
    <property type="entry name" value="Inositol_P"/>
    <property type="match status" value="1"/>
</dbReference>
<dbReference type="PANTHER" id="PTHR20854">
    <property type="entry name" value="INOSITOL MONOPHOSPHATASE"/>
    <property type="match status" value="1"/>
</dbReference>
<dbReference type="AlphaFoldDB" id="X0X9W3"/>
<protein>
    <recommendedName>
        <fullName evidence="4">inositol-phosphate phosphatase</fullName>
        <ecNumber evidence="4">3.1.3.25</ecNumber>
    </recommendedName>
</protein>
<accession>X0X9W3</accession>
<dbReference type="Gene3D" id="3.30.540.10">
    <property type="entry name" value="Fructose-1,6-Bisphosphatase, subunit A, domain 1"/>
    <property type="match status" value="1"/>
</dbReference>
<keyword evidence="5" id="KW-0479">Metal-binding</keyword>
<evidence type="ECO:0000256" key="7">
    <source>
        <dbReference type="ARBA" id="ARBA00022842"/>
    </source>
</evidence>
<comment type="caution">
    <text evidence="8">The sequence shown here is derived from an EMBL/GenBank/DDBJ whole genome shotgun (WGS) entry which is preliminary data.</text>
</comment>
<dbReference type="GO" id="GO:0046854">
    <property type="term" value="P:phosphatidylinositol phosphate biosynthetic process"/>
    <property type="evidence" value="ECO:0007669"/>
    <property type="project" value="InterPro"/>
</dbReference>
<dbReference type="FunFam" id="3.30.540.10:FF:000003">
    <property type="entry name" value="Inositol-1-monophosphatase"/>
    <property type="match status" value="1"/>
</dbReference>
<dbReference type="PROSITE" id="PS00629">
    <property type="entry name" value="IMP_1"/>
    <property type="match status" value="1"/>
</dbReference>
<keyword evidence="6" id="KW-0378">Hydrolase</keyword>
<name>X0X9W3_9ZZZZ</name>
<reference evidence="8" key="1">
    <citation type="journal article" date="2014" name="Front. Microbiol.">
        <title>High frequency of phylogenetically diverse reductive dehalogenase-homologous genes in deep subseafloor sedimentary metagenomes.</title>
        <authorList>
            <person name="Kawai M."/>
            <person name="Futagami T."/>
            <person name="Toyoda A."/>
            <person name="Takaki Y."/>
            <person name="Nishi S."/>
            <person name="Hori S."/>
            <person name="Arai W."/>
            <person name="Tsubouchi T."/>
            <person name="Morono Y."/>
            <person name="Uchiyama I."/>
            <person name="Ito T."/>
            <person name="Fujiyama A."/>
            <person name="Inagaki F."/>
            <person name="Takami H."/>
        </authorList>
    </citation>
    <scope>NUCLEOTIDE SEQUENCE</scope>
    <source>
        <strain evidence="8">Expedition CK06-06</strain>
    </source>
</reference>
<organism evidence="8">
    <name type="scientific">marine sediment metagenome</name>
    <dbReference type="NCBI Taxonomy" id="412755"/>
    <lineage>
        <taxon>unclassified sequences</taxon>
        <taxon>metagenomes</taxon>
        <taxon>ecological metagenomes</taxon>
    </lineage>
</organism>
<evidence type="ECO:0000256" key="4">
    <source>
        <dbReference type="ARBA" id="ARBA00013106"/>
    </source>
</evidence>
<evidence type="ECO:0000256" key="5">
    <source>
        <dbReference type="ARBA" id="ARBA00022723"/>
    </source>
</evidence>
<dbReference type="PROSITE" id="PS00630">
    <property type="entry name" value="IMP_2"/>
    <property type="match status" value="1"/>
</dbReference>
<comment type="catalytic activity">
    <reaction evidence="1">
        <text>a myo-inositol phosphate + H2O = myo-inositol + phosphate</text>
        <dbReference type="Rhea" id="RHEA:24056"/>
        <dbReference type="ChEBI" id="CHEBI:15377"/>
        <dbReference type="ChEBI" id="CHEBI:17268"/>
        <dbReference type="ChEBI" id="CHEBI:43474"/>
        <dbReference type="ChEBI" id="CHEBI:84139"/>
        <dbReference type="EC" id="3.1.3.25"/>
    </reaction>
</comment>
<dbReference type="InterPro" id="IPR000760">
    <property type="entry name" value="Inositol_monophosphatase-like"/>
</dbReference>
<evidence type="ECO:0000256" key="6">
    <source>
        <dbReference type="ARBA" id="ARBA00022801"/>
    </source>
</evidence>
<feature type="non-terminal residue" evidence="8">
    <location>
        <position position="233"/>
    </location>
</feature>
<dbReference type="EC" id="3.1.3.25" evidence="4"/>
<dbReference type="GO" id="GO:0007165">
    <property type="term" value="P:signal transduction"/>
    <property type="evidence" value="ECO:0007669"/>
    <property type="project" value="TreeGrafter"/>
</dbReference>
<evidence type="ECO:0000313" key="8">
    <source>
        <dbReference type="EMBL" id="GAG39954.1"/>
    </source>
</evidence>
<dbReference type="SUPFAM" id="SSF56655">
    <property type="entry name" value="Carbohydrate phosphatase"/>
    <property type="match status" value="1"/>
</dbReference>
<dbReference type="Gene3D" id="3.40.190.80">
    <property type="match status" value="1"/>
</dbReference>
<dbReference type="GO" id="GO:0046872">
    <property type="term" value="F:metal ion binding"/>
    <property type="evidence" value="ECO:0007669"/>
    <property type="project" value="UniProtKB-KW"/>
</dbReference>
<dbReference type="PANTHER" id="PTHR20854:SF4">
    <property type="entry name" value="INOSITOL-1-MONOPHOSPHATASE-RELATED"/>
    <property type="match status" value="1"/>
</dbReference>
<dbReference type="InterPro" id="IPR033942">
    <property type="entry name" value="IMPase"/>
</dbReference>
<sequence length="233" mass="25243">MATDLPSSSSGKSPLEVARLCAREGERIVMAAFGRPQDVRVKGRGNLVTAADLASERAIHEILAAEYPDHSVLSEETAATTRGEDWMWVVDPLDGTHNFARGIPFFCINIALCYREEPLVGLTFEPVRGEEFWAQKGDGAFVNGERIEVSQEESVGASLLAVGLGYDDERAGRMLTLLHELWPGMQSIRITGSAALGLAYAACGRFDLFVHHVLFPWDSAAGILLVREAGGAI</sequence>